<gene>
    <name evidence="1" type="ORF">AEA09_15880</name>
</gene>
<reference evidence="2" key="1">
    <citation type="submission" date="2015-07" db="EMBL/GenBank/DDBJ databases">
        <title>Fjat-14205 dsm 2895.</title>
        <authorList>
            <person name="Liu B."/>
            <person name="Wang J."/>
            <person name="Zhu Y."/>
            <person name="Liu G."/>
            <person name="Chen Q."/>
            <person name="Chen Z."/>
            <person name="Lan J."/>
            <person name="Che J."/>
            <person name="Ge C."/>
            <person name="Shi H."/>
            <person name="Pan Z."/>
            <person name="Liu X."/>
        </authorList>
    </citation>
    <scope>NUCLEOTIDE SEQUENCE [LARGE SCALE GENOMIC DNA]</scope>
    <source>
        <strain evidence="2">DSM 25560</strain>
    </source>
</reference>
<comment type="caution">
    <text evidence="1">The sequence shown here is derived from an EMBL/GenBank/DDBJ whole genome shotgun (WGS) entry which is preliminary data.</text>
</comment>
<organism evidence="1 2">
    <name type="scientific">Lysinibacillus contaminans</name>
    <dbReference type="NCBI Taxonomy" id="1293441"/>
    <lineage>
        <taxon>Bacteria</taxon>
        <taxon>Bacillati</taxon>
        <taxon>Bacillota</taxon>
        <taxon>Bacilli</taxon>
        <taxon>Bacillales</taxon>
        <taxon>Bacillaceae</taxon>
        <taxon>Lysinibacillus</taxon>
    </lineage>
</organism>
<evidence type="ECO:0000313" key="2">
    <source>
        <dbReference type="Proteomes" id="UP000050668"/>
    </source>
</evidence>
<dbReference type="RefSeq" id="WP_053584933.1">
    <property type="nucleotide sequence ID" value="NZ_LGRV01000005.1"/>
</dbReference>
<evidence type="ECO:0000313" key="1">
    <source>
        <dbReference type="EMBL" id="KOS66977.1"/>
    </source>
</evidence>
<accession>A0ABR5JXL9</accession>
<dbReference type="EMBL" id="LGRV01000005">
    <property type="protein sequence ID" value="KOS66977.1"/>
    <property type="molecule type" value="Genomic_DNA"/>
</dbReference>
<sequence>MKVELENLFSTDEAIQDKVIKVFKRYGIFLCEPVIRESSLKASFNPIVTLNEDVTYEQMASLYKSLKSELGIVSIGERFYFTFSDSDYEQAPLFTLNSTGNSTDMFLDDRGTLFSKSTYCDHCGLIEKEQLSPLVVDTSKFKDRYLLHASGYWVASEKLVTIMEQGNIEGYELLEVIHQGEEDWKQPAYQLIPKQVLPACSADRVKLHFATEGSPCRCGLGGIINGPNLYEKNNLADLTGDVFQAAEWSHNGKYLYKKTLFSRKFRDLIIENNISLEVKGEKDANFGPKDWLFDPILLR</sequence>
<name>A0ABR5JXL9_9BACI</name>
<protein>
    <submittedName>
        <fullName evidence="1">Uncharacterized protein</fullName>
    </submittedName>
</protein>
<dbReference type="Proteomes" id="UP000050668">
    <property type="component" value="Unassembled WGS sequence"/>
</dbReference>
<proteinExistence type="predicted"/>
<keyword evidence="2" id="KW-1185">Reference proteome</keyword>